<sequence>MTRQFAIAGLLLLIGCTRQNNDTPITPQLVLPSCIMAAFDLTTTIQGQGAIKDTYLNTFDANGLLTTATVQYNTQGPGGSYDSREAITYQYDSGGFLQESVEKSTTTGTYSGGAPTTSAYLTTNRFTYEAGRLSLVVRRTTGAYRSMNTQTYQYDGAGRLSQYTSTDSASKAVTSYTYMAGVISRVTQNGKDQYTINGGRLTASAGGYHYDYDTQGRLAGIRGTTSGSTSTEYEYEPTGKPILMTQPQLRFKGIPFDALLQVLGGAEQYGLLRRETEYRDVNGKCETISESVHTYQLNANGYPTGQTTTRTSSSPTSPGTEKTTATYAYRGC</sequence>
<organism evidence="2 3">
    <name type="scientific">Fibrella aquatilis</name>
    <dbReference type="NCBI Taxonomy" id="2817059"/>
    <lineage>
        <taxon>Bacteria</taxon>
        <taxon>Pseudomonadati</taxon>
        <taxon>Bacteroidota</taxon>
        <taxon>Cytophagia</taxon>
        <taxon>Cytophagales</taxon>
        <taxon>Spirosomataceae</taxon>
        <taxon>Fibrella</taxon>
    </lineage>
</organism>
<evidence type="ECO:0000256" key="1">
    <source>
        <dbReference type="SAM" id="MobiDB-lite"/>
    </source>
</evidence>
<dbReference type="AlphaFoldDB" id="A0A939JZD3"/>
<feature type="compositionally biased region" description="Low complexity" evidence="1">
    <location>
        <begin position="301"/>
        <end position="324"/>
    </location>
</feature>
<reference evidence="2 3" key="1">
    <citation type="submission" date="2021-03" db="EMBL/GenBank/DDBJ databases">
        <title>Fibrella sp. HMF5036 genome sequencing and assembly.</title>
        <authorList>
            <person name="Kang H."/>
            <person name="Kim H."/>
            <person name="Bae S."/>
            <person name="Joh K."/>
        </authorList>
    </citation>
    <scope>NUCLEOTIDE SEQUENCE [LARGE SCALE GENOMIC DNA]</scope>
    <source>
        <strain evidence="2 3">HMF5036</strain>
    </source>
</reference>
<comment type="caution">
    <text evidence="2">The sequence shown here is derived from an EMBL/GenBank/DDBJ whole genome shotgun (WGS) entry which is preliminary data.</text>
</comment>
<feature type="region of interest" description="Disordered" evidence="1">
    <location>
        <begin position="300"/>
        <end position="325"/>
    </location>
</feature>
<proteinExistence type="predicted"/>
<evidence type="ECO:0000313" key="2">
    <source>
        <dbReference type="EMBL" id="MBO0933024.1"/>
    </source>
</evidence>
<gene>
    <name evidence="2" type="ORF">J2I48_18590</name>
</gene>
<dbReference type="Proteomes" id="UP000664795">
    <property type="component" value="Unassembled WGS sequence"/>
</dbReference>
<evidence type="ECO:0000313" key="3">
    <source>
        <dbReference type="Proteomes" id="UP000664795"/>
    </source>
</evidence>
<dbReference type="PROSITE" id="PS51257">
    <property type="entry name" value="PROKAR_LIPOPROTEIN"/>
    <property type="match status" value="1"/>
</dbReference>
<dbReference type="RefSeq" id="WP_207336991.1">
    <property type="nucleotide sequence ID" value="NZ_JAFMYU010000016.1"/>
</dbReference>
<name>A0A939JZD3_9BACT</name>
<accession>A0A939JZD3</accession>
<dbReference type="Gene3D" id="2.180.10.10">
    <property type="entry name" value="RHS repeat-associated core"/>
    <property type="match status" value="1"/>
</dbReference>
<protein>
    <submittedName>
        <fullName evidence="2">Uncharacterized protein</fullName>
    </submittedName>
</protein>
<keyword evidence="3" id="KW-1185">Reference proteome</keyword>
<dbReference type="EMBL" id="JAFMYU010000016">
    <property type="protein sequence ID" value="MBO0933024.1"/>
    <property type="molecule type" value="Genomic_DNA"/>
</dbReference>